<sequence>MITPTHNRSQATQQKQMVTQILPVDSTASATQDFISQHQPQATPTEPAARATHDLDSKHQRDLNTLLHRKSHIQSRIATRNKQAAYEDYKARRMLAWPPNFKQDVQACLSEAARLRVLADQDQKEVDAIDEHLTGAMGGEQKERVVPGRIGQLTRFRVQDLAPEEQMDLEVGI</sequence>
<accession>A0A6A5QJF7</accession>
<proteinExistence type="predicted"/>
<protein>
    <submittedName>
        <fullName evidence="2">Uncharacterized protein</fullName>
    </submittedName>
</protein>
<gene>
    <name evidence="2" type="ORF">BDU57DRAFT_518874</name>
</gene>
<feature type="region of interest" description="Disordered" evidence="1">
    <location>
        <begin position="29"/>
        <end position="55"/>
    </location>
</feature>
<dbReference type="AlphaFoldDB" id="A0A6A5QJF7"/>
<keyword evidence="3" id="KW-1185">Reference proteome</keyword>
<evidence type="ECO:0000313" key="2">
    <source>
        <dbReference type="EMBL" id="KAF1915745.1"/>
    </source>
</evidence>
<feature type="compositionally biased region" description="Polar residues" evidence="1">
    <location>
        <begin position="29"/>
        <end position="44"/>
    </location>
</feature>
<evidence type="ECO:0000256" key="1">
    <source>
        <dbReference type="SAM" id="MobiDB-lite"/>
    </source>
</evidence>
<organism evidence="2 3">
    <name type="scientific">Ampelomyces quisqualis</name>
    <name type="common">Powdery mildew agent</name>
    <dbReference type="NCBI Taxonomy" id="50730"/>
    <lineage>
        <taxon>Eukaryota</taxon>
        <taxon>Fungi</taxon>
        <taxon>Dikarya</taxon>
        <taxon>Ascomycota</taxon>
        <taxon>Pezizomycotina</taxon>
        <taxon>Dothideomycetes</taxon>
        <taxon>Pleosporomycetidae</taxon>
        <taxon>Pleosporales</taxon>
        <taxon>Pleosporineae</taxon>
        <taxon>Phaeosphaeriaceae</taxon>
        <taxon>Ampelomyces</taxon>
    </lineage>
</organism>
<dbReference type="EMBL" id="ML979136">
    <property type="protein sequence ID" value="KAF1915745.1"/>
    <property type="molecule type" value="Genomic_DNA"/>
</dbReference>
<name>A0A6A5QJF7_AMPQU</name>
<evidence type="ECO:0000313" key="3">
    <source>
        <dbReference type="Proteomes" id="UP000800096"/>
    </source>
</evidence>
<dbReference type="Proteomes" id="UP000800096">
    <property type="component" value="Unassembled WGS sequence"/>
</dbReference>
<reference evidence="2" key="1">
    <citation type="journal article" date="2020" name="Stud. Mycol.">
        <title>101 Dothideomycetes genomes: a test case for predicting lifestyles and emergence of pathogens.</title>
        <authorList>
            <person name="Haridas S."/>
            <person name="Albert R."/>
            <person name="Binder M."/>
            <person name="Bloem J."/>
            <person name="Labutti K."/>
            <person name="Salamov A."/>
            <person name="Andreopoulos B."/>
            <person name="Baker S."/>
            <person name="Barry K."/>
            <person name="Bills G."/>
            <person name="Bluhm B."/>
            <person name="Cannon C."/>
            <person name="Castanera R."/>
            <person name="Culley D."/>
            <person name="Daum C."/>
            <person name="Ezra D."/>
            <person name="Gonzalez J."/>
            <person name="Henrissat B."/>
            <person name="Kuo A."/>
            <person name="Liang C."/>
            <person name="Lipzen A."/>
            <person name="Lutzoni F."/>
            <person name="Magnuson J."/>
            <person name="Mondo S."/>
            <person name="Nolan M."/>
            <person name="Ohm R."/>
            <person name="Pangilinan J."/>
            <person name="Park H.-J."/>
            <person name="Ramirez L."/>
            <person name="Alfaro M."/>
            <person name="Sun H."/>
            <person name="Tritt A."/>
            <person name="Yoshinaga Y."/>
            <person name="Zwiers L.-H."/>
            <person name="Turgeon B."/>
            <person name="Goodwin S."/>
            <person name="Spatafora J."/>
            <person name="Crous P."/>
            <person name="Grigoriev I."/>
        </authorList>
    </citation>
    <scope>NUCLEOTIDE SEQUENCE</scope>
    <source>
        <strain evidence="2">HMLAC05119</strain>
    </source>
</reference>